<feature type="region of interest" description="Disordered" evidence="1">
    <location>
        <begin position="1"/>
        <end position="219"/>
    </location>
</feature>
<feature type="compositionally biased region" description="Polar residues" evidence="1">
    <location>
        <begin position="11"/>
        <end position="25"/>
    </location>
</feature>
<feature type="compositionally biased region" description="Basic and acidic residues" evidence="1">
    <location>
        <begin position="154"/>
        <end position="169"/>
    </location>
</feature>
<gene>
    <name evidence="2" type="ORF">DFH07DRAFT_942066</name>
</gene>
<feature type="compositionally biased region" description="Polar residues" evidence="1">
    <location>
        <begin position="83"/>
        <end position="94"/>
    </location>
</feature>
<dbReference type="AlphaFoldDB" id="A0AAD7N819"/>
<proteinExistence type="predicted"/>
<evidence type="ECO:0000313" key="2">
    <source>
        <dbReference type="EMBL" id="KAJ7749558.1"/>
    </source>
</evidence>
<comment type="caution">
    <text evidence="2">The sequence shown here is derived from an EMBL/GenBank/DDBJ whole genome shotgun (WGS) entry which is preliminary data.</text>
</comment>
<organism evidence="2 3">
    <name type="scientific">Mycena maculata</name>
    <dbReference type="NCBI Taxonomy" id="230809"/>
    <lineage>
        <taxon>Eukaryota</taxon>
        <taxon>Fungi</taxon>
        <taxon>Dikarya</taxon>
        <taxon>Basidiomycota</taxon>
        <taxon>Agaricomycotina</taxon>
        <taxon>Agaricomycetes</taxon>
        <taxon>Agaricomycetidae</taxon>
        <taxon>Agaricales</taxon>
        <taxon>Marasmiineae</taxon>
        <taxon>Mycenaceae</taxon>
        <taxon>Mycena</taxon>
    </lineage>
</organism>
<evidence type="ECO:0000256" key="1">
    <source>
        <dbReference type="SAM" id="MobiDB-lite"/>
    </source>
</evidence>
<sequence length="614" mass="66452">MHRYPPPIIAQASQSDVSGHATSTGSGFGDLALPTLSPQVPAPPPSTTPKSLAQMCPNLALPGSASRSFGHGGTFRIQPTVPTPSGASITTQPPTILPQHTPRRRGSTTTQCPSRDLRRKTLVDQAQKAALTTPVPTPASQSPQAGEGASIPPPKDKGKAARDKGKQPEAEATIRAGTDKWPQPQAPPPVQPPHQGQASPPVASGSRSRKRRLDDREAIVEVTVPRRRRRTRKDIGMSVLRFQLDTSATGVGRVPAPPPQRFIPPPPPANIAFHRPAHHQDAAHHQPQQSLPLGPMQQPDMVPPRRGPLVSYQGQLYRFPERLYQVPPNGGPLTTPEAAARVATSGVVVLDHPLHFGPAKLRLEYFPNTCYRVQWLTGAYLVELRQKEGPLFFGNEFYDPATNQSWVMRILEVVDVPALPSSVEVPNADSHGAQDRAPYQPNAGPSAQVAYPDTQGAQIPAFYQTDINPMPASAVPMSSYTDGEDARVPPLFYQIDGGAITSMGRRAQTYEQSYTTAQASCANDHTNGAENHSNFYEEPSLEELPFPFASAPDISEVYDPAPRYIAESDAASALPFANVDEFGNVLKENGVSQQQAFNLYTGYQDHGSWQTTTY</sequence>
<protein>
    <submittedName>
        <fullName evidence="2">Uncharacterized protein</fullName>
    </submittedName>
</protein>
<feature type="region of interest" description="Disordered" evidence="1">
    <location>
        <begin position="425"/>
        <end position="449"/>
    </location>
</feature>
<keyword evidence="3" id="KW-1185">Reference proteome</keyword>
<reference evidence="2" key="1">
    <citation type="submission" date="2023-03" db="EMBL/GenBank/DDBJ databases">
        <title>Massive genome expansion in bonnet fungi (Mycena s.s.) driven by repeated elements and novel gene families across ecological guilds.</title>
        <authorList>
            <consortium name="Lawrence Berkeley National Laboratory"/>
            <person name="Harder C.B."/>
            <person name="Miyauchi S."/>
            <person name="Viragh M."/>
            <person name="Kuo A."/>
            <person name="Thoen E."/>
            <person name="Andreopoulos B."/>
            <person name="Lu D."/>
            <person name="Skrede I."/>
            <person name="Drula E."/>
            <person name="Henrissat B."/>
            <person name="Morin E."/>
            <person name="Kohler A."/>
            <person name="Barry K."/>
            <person name="LaButti K."/>
            <person name="Morin E."/>
            <person name="Salamov A."/>
            <person name="Lipzen A."/>
            <person name="Mereny Z."/>
            <person name="Hegedus B."/>
            <person name="Baldrian P."/>
            <person name="Stursova M."/>
            <person name="Weitz H."/>
            <person name="Taylor A."/>
            <person name="Grigoriev I.V."/>
            <person name="Nagy L.G."/>
            <person name="Martin F."/>
            <person name="Kauserud H."/>
        </authorList>
    </citation>
    <scope>NUCLEOTIDE SEQUENCE</scope>
    <source>
        <strain evidence="2">CBHHK188m</strain>
    </source>
</reference>
<dbReference type="EMBL" id="JARJLG010000085">
    <property type="protein sequence ID" value="KAJ7749558.1"/>
    <property type="molecule type" value="Genomic_DNA"/>
</dbReference>
<name>A0AAD7N819_9AGAR</name>
<accession>A0AAD7N819</accession>
<dbReference type="Proteomes" id="UP001215280">
    <property type="component" value="Unassembled WGS sequence"/>
</dbReference>
<evidence type="ECO:0000313" key="3">
    <source>
        <dbReference type="Proteomes" id="UP001215280"/>
    </source>
</evidence>